<dbReference type="PANTHER" id="PTHR31942">
    <property type="entry name" value="MLO-LIKE PROTEIN 1"/>
    <property type="match status" value="1"/>
</dbReference>
<keyword evidence="11" id="KW-1185">Reference proteome</keyword>
<feature type="transmembrane region" description="Helical" evidence="9">
    <location>
        <begin position="539"/>
        <end position="557"/>
    </location>
</feature>
<feature type="transmembrane region" description="Helical" evidence="9">
    <location>
        <begin position="270"/>
        <end position="292"/>
    </location>
</feature>
<feature type="transmembrane region" description="Helical" evidence="9">
    <location>
        <begin position="86"/>
        <end position="108"/>
    </location>
</feature>
<protein>
    <recommendedName>
        <fullName evidence="12">MLO-like protein</fullName>
    </recommendedName>
</protein>
<evidence type="ECO:0000256" key="6">
    <source>
        <dbReference type="ARBA" id="ARBA00023136"/>
    </source>
</evidence>
<organism evidence="10 11">
    <name type="scientific">Gracilariopsis chorda</name>
    <dbReference type="NCBI Taxonomy" id="448386"/>
    <lineage>
        <taxon>Eukaryota</taxon>
        <taxon>Rhodophyta</taxon>
        <taxon>Florideophyceae</taxon>
        <taxon>Rhodymeniophycidae</taxon>
        <taxon>Gracilariales</taxon>
        <taxon>Gracilariaceae</taxon>
        <taxon>Gracilariopsis</taxon>
    </lineage>
</organism>
<evidence type="ECO:0000256" key="2">
    <source>
        <dbReference type="ARBA" id="ARBA00006574"/>
    </source>
</evidence>
<dbReference type="PANTHER" id="PTHR31942:SF52">
    <property type="entry name" value="MLO-LIKE PROTEIN 1"/>
    <property type="match status" value="1"/>
</dbReference>
<evidence type="ECO:0000256" key="9">
    <source>
        <dbReference type="SAM" id="Phobius"/>
    </source>
</evidence>
<keyword evidence="6 9" id="KW-0472">Membrane</keyword>
<dbReference type="EMBL" id="NBIV01000294">
    <property type="protein sequence ID" value="PXF40443.1"/>
    <property type="molecule type" value="Genomic_DNA"/>
</dbReference>
<name>A0A2V3IEF2_9FLOR</name>
<proteinExistence type="inferred from homology"/>
<dbReference type="AlphaFoldDB" id="A0A2V3IEF2"/>
<feature type="region of interest" description="Disordered" evidence="8">
    <location>
        <begin position="643"/>
        <end position="673"/>
    </location>
</feature>
<feature type="transmembrane region" description="Helical" evidence="9">
    <location>
        <begin position="53"/>
        <end position="74"/>
    </location>
</feature>
<gene>
    <name evidence="10" type="ORF">BWQ96_09848</name>
</gene>
<sequence length="697" mass="78632">MAGATGDAVNEALSEWLVVALISFSLIFQFSLHQIESWVRRRHPHLEPVMHMVYRELMVLGLVSILFLMYTQLAHPKPTAVHSFEFAHVFIFALAIFFVAAVMCALAASLRLSVYWKSIEHVALPHYRALKTEYTALRLRMHSRTSRVWRVVGWWLTDPRRLSRFRFLHETLAFHDLRFQIIFFRRLPDDFRFSAFLRRIKGIYFVDLVEPHYSLWILFLAAMLGDLVRRYASGDSVARLRTLSGTVRANDAGSAKDAGPVDDIAFREDVVGSAMLIAFALALIVIVQVLALKIRLIYWHLTKNPRIYYAHVHAVATSPLDLSQQTPGSLYPSTTLPGNNQNPISLTRANPHDTTPILSHPTAMNAIRPNGDPAGSGQSLEGQIWDDVERQPQAEASATGDKARPGVSFCDSTVVESAVTGSNASKREEKDLEAGAFRLSREWCADEVVMDREKLNGTGVHTGVASSPETQEVSLQNELLKHKSLAVKSPTLAKNREDVEQAREIEVKKYPWIVTKLIPRLGRVASAAEKLFWFGSHHLFFWCVQFSLFFSTVAMSASTASVLLRLFNNDAVTSLDIAALVVSVVCLLFVQLRVAFMLKKYVFVLVSASLLPEDIVKRTVRDLRHKRVIRVWDQSHTSEEEILEEEEILHENDEEDENEGGLETSENQSALQNRKTIGRYFREEAERGNMPGVSGNL</sequence>
<evidence type="ECO:0008006" key="12">
    <source>
        <dbReference type="Google" id="ProtNLM"/>
    </source>
</evidence>
<comment type="subcellular location">
    <subcellularLocation>
        <location evidence="1">Membrane</location>
        <topology evidence="1">Multi-pass membrane protein</topology>
    </subcellularLocation>
</comment>
<keyword evidence="7" id="KW-0568">Pathogenesis-related protein</keyword>
<evidence type="ECO:0000313" key="10">
    <source>
        <dbReference type="EMBL" id="PXF40443.1"/>
    </source>
</evidence>
<evidence type="ECO:0000256" key="4">
    <source>
        <dbReference type="ARBA" id="ARBA00022821"/>
    </source>
</evidence>
<dbReference type="GO" id="GO:0006952">
    <property type="term" value="P:defense response"/>
    <property type="evidence" value="ECO:0007669"/>
    <property type="project" value="UniProtKB-KW"/>
</dbReference>
<evidence type="ECO:0000256" key="8">
    <source>
        <dbReference type="SAM" id="MobiDB-lite"/>
    </source>
</evidence>
<feature type="transmembrane region" description="Helical" evidence="9">
    <location>
        <begin position="202"/>
        <end position="224"/>
    </location>
</feature>
<keyword evidence="4" id="KW-0611">Plant defense</keyword>
<feature type="transmembrane region" description="Helical" evidence="9">
    <location>
        <begin position="12"/>
        <end position="32"/>
    </location>
</feature>
<feature type="transmembrane region" description="Helical" evidence="9">
    <location>
        <begin position="577"/>
        <end position="596"/>
    </location>
</feature>
<dbReference type="OrthoDB" id="6030at2759"/>
<dbReference type="InterPro" id="IPR004326">
    <property type="entry name" value="Mlo"/>
</dbReference>
<evidence type="ECO:0000256" key="3">
    <source>
        <dbReference type="ARBA" id="ARBA00022692"/>
    </source>
</evidence>
<feature type="compositionally biased region" description="Acidic residues" evidence="8">
    <location>
        <begin position="643"/>
        <end position="660"/>
    </location>
</feature>
<comment type="similarity">
    <text evidence="2">Belongs to the MLO family.</text>
</comment>
<accession>A0A2V3IEF2</accession>
<evidence type="ECO:0000256" key="5">
    <source>
        <dbReference type="ARBA" id="ARBA00022989"/>
    </source>
</evidence>
<evidence type="ECO:0000256" key="7">
    <source>
        <dbReference type="ARBA" id="ARBA00023265"/>
    </source>
</evidence>
<dbReference type="GO" id="GO:0016020">
    <property type="term" value="C:membrane"/>
    <property type="evidence" value="ECO:0007669"/>
    <property type="project" value="UniProtKB-SubCell"/>
</dbReference>
<keyword evidence="5 9" id="KW-1133">Transmembrane helix</keyword>
<dbReference type="Proteomes" id="UP000247409">
    <property type="component" value="Unassembled WGS sequence"/>
</dbReference>
<evidence type="ECO:0000313" key="11">
    <source>
        <dbReference type="Proteomes" id="UP000247409"/>
    </source>
</evidence>
<comment type="caution">
    <text evidence="10">The sequence shown here is derived from an EMBL/GenBank/DDBJ whole genome shotgun (WGS) entry which is preliminary data.</text>
</comment>
<keyword evidence="3 9" id="KW-0812">Transmembrane</keyword>
<reference evidence="10 11" key="1">
    <citation type="journal article" date="2018" name="Mol. Biol. Evol.">
        <title>Analysis of the draft genome of the red seaweed Gracilariopsis chorda provides insights into genome size evolution in Rhodophyta.</title>
        <authorList>
            <person name="Lee J."/>
            <person name="Yang E.C."/>
            <person name="Graf L."/>
            <person name="Yang J.H."/>
            <person name="Qiu H."/>
            <person name="Zel Zion U."/>
            <person name="Chan C.X."/>
            <person name="Stephens T.G."/>
            <person name="Weber A.P.M."/>
            <person name="Boo G.H."/>
            <person name="Boo S.M."/>
            <person name="Kim K.M."/>
            <person name="Shin Y."/>
            <person name="Jung M."/>
            <person name="Lee S.J."/>
            <person name="Yim H.S."/>
            <person name="Lee J.H."/>
            <person name="Bhattacharya D."/>
            <person name="Yoon H.S."/>
        </authorList>
    </citation>
    <scope>NUCLEOTIDE SEQUENCE [LARGE SCALE GENOMIC DNA]</scope>
    <source>
        <strain evidence="10 11">SKKU-2015</strain>
        <tissue evidence="10">Whole body</tissue>
    </source>
</reference>
<evidence type="ECO:0000256" key="1">
    <source>
        <dbReference type="ARBA" id="ARBA00004141"/>
    </source>
</evidence>